<feature type="domain" description="Recombinase" evidence="8">
    <location>
        <begin position="159"/>
        <end position="283"/>
    </location>
</feature>
<dbReference type="InterPro" id="IPR006118">
    <property type="entry name" value="Recombinase_CS"/>
</dbReference>
<keyword evidence="1" id="KW-0229">DNA integration</keyword>
<dbReference type="EMBL" id="JAJCGD010000051">
    <property type="protein sequence ID" value="MCB6829375.1"/>
    <property type="molecule type" value="Genomic_DNA"/>
</dbReference>
<dbReference type="PROSITE" id="PS00397">
    <property type="entry name" value="RECOMBINASES_1"/>
    <property type="match status" value="1"/>
</dbReference>
<dbReference type="InterPro" id="IPR025827">
    <property type="entry name" value="Zn_ribbon_recom_dom"/>
</dbReference>
<name>A0AAW4UBS5_9FIRM</name>
<dbReference type="Pfam" id="PF07508">
    <property type="entry name" value="Recombinase"/>
    <property type="match status" value="1"/>
</dbReference>
<dbReference type="Pfam" id="PF00239">
    <property type="entry name" value="Resolvase"/>
    <property type="match status" value="1"/>
</dbReference>
<evidence type="ECO:0000313" key="10">
    <source>
        <dbReference type="Proteomes" id="UP001198190"/>
    </source>
</evidence>
<feature type="active site" description="O-(5'-phospho-DNA)-serine intermediate" evidence="4 5">
    <location>
        <position position="15"/>
    </location>
</feature>
<dbReference type="Pfam" id="PF13408">
    <property type="entry name" value="Zn_ribbon_recom"/>
    <property type="match status" value="1"/>
</dbReference>
<protein>
    <submittedName>
        <fullName evidence="9">Recombinase family protein</fullName>
    </submittedName>
</protein>
<evidence type="ECO:0000259" key="7">
    <source>
        <dbReference type="PROSITE" id="PS51736"/>
    </source>
</evidence>
<dbReference type="Gene3D" id="3.90.1750.20">
    <property type="entry name" value="Putative Large Serine Recombinase, Chain B, Domain 2"/>
    <property type="match status" value="1"/>
</dbReference>
<organism evidence="9 10">
    <name type="scientific">Megamonas funiformis</name>
    <dbReference type="NCBI Taxonomy" id="437897"/>
    <lineage>
        <taxon>Bacteria</taxon>
        <taxon>Bacillati</taxon>
        <taxon>Bacillota</taxon>
        <taxon>Negativicutes</taxon>
        <taxon>Selenomonadales</taxon>
        <taxon>Selenomonadaceae</taxon>
        <taxon>Megamonas</taxon>
    </lineage>
</organism>
<keyword evidence="3" id="KW-0233">DNA recombination</keyword>
<sequence>MKNYFNTAAIYARVSTKRQAKEGFSLASQIKACKKKASELGAINFREYIDETSGTTLKRPALTKLRNDIKKGDIDIIICYDQDRLSRKLGQQLFITEEFEKFCKNLIFVCGDYKNSVDGRLSYLIKGAIAEYERERILERCIRGKKEKFLKGEITNSHLFGYKYNHKKKTYDINEDEANIVRRIYDLYINGMSSRQILMLFQAENIPKFFRGKSVGWNDPSVILRILKNDSYTGVFHAFKHNTPKEKNRYKDKSEWINIPIPAIIDKEKFELANKKIKENTDNSSRNTKRIHLLSRIAYCTCGRSIYSRTANKKDYYICASKNYKKKDESEYNKCINSRFMLSDKVDKIFWQALCKICISKKSIEDYINQQKSDIKIDKIILQIKNIEDNIIKKKKEQSKIIEWFSSELIDDNVAKEKLEKVNKILISLKKQKEELEKSINIKNKPEKIFNIFKNEKKITLEEKRSLIKKIVDKVYIERIDNNKNSKMNISIYIIFK</sequence>
<dbReference type="SUPFAM" id="SSF53041">
    <property type="entry name" value="Resolvase-like"/>
    <property type="match status" value="1"/>
</dbReference>
<dbReference type="InterPro" id="IPR006119">
    <property type="entry name" value="Resolv_N"/>
</dbReference>
<dbReference type="PANTHER" id="PTHR30461">
    <property type="entry name" value="DNA-INVERTASE FROM LAMBDOID PROPHAGE"/>
    <property type="match status" value="1"/>
</dbReference>
<dbReference type="Gene3D" id="3.40.50.1390">
    <property type="entry name" value="Resolvase, N-terminal catalytic domain"/>
    <property type="match status" value="1"/>
</dbReference>
<dbReference type="PROSITE" id="PS51737">
    <property type="entry name" value="RECOMBINASE_DNA_BIND"/>
    <property type="match status" value="1"/>
</dbReference>
<dbReference type="AlphaFoldDB" id="A0AAW4UBS5"/>
<reference evidence="9" key="1">
    <citation type="submission" date="2021-10" db="EMBL/GenBank/DDBJ databases">
        <title>Collection of gut derived symbiotic bacterial strains cultured from healthy donors.</title>
        <authorList>
            <person name="Lin H."/>
            <person name="Littmann E."/>
            <person name="Claire K."/>
            <person name="Pamer E."/>
        </authorList>
    </citation>
    <scope>NUCLEOTIDE SEQUENCE</scope>
    <source>
        <strain evidence="9">MSK.7.16</strain>
    </source>
</reference>
<evidence type="ECO:0000259" key="8">
    <source>
        <dbReference type="PROSITE" id="PS51737"/>
    </source>
</evidence>
<evidence type="ECO:0000256" key="4">
    <source>
        <dbReference type="PIRSR" id="PIRSR606118-50"/>
    </source>
</evidence>
<dbReference type="InterPro" id="IPR038109">
    <property type="entry name" value="DNA_bind_recomb_sf"/>
</dbReference>
<evidence type="ECO:0000256" key="3">
    <source>
        <dbReference type="ARBA" id="ARBA00023172"/>
    </source>
</evidence>
<dbReference type="RefSeq" id="WP_227153390.1">
    <property type="nucleotide sequence ID" value="NZ_JAJCGD010000051.1"/>
</dbReference>
<keyword evidence="6" id="KW-0175">Coiled coil</keyword>
<gene>
    <name evidence="9" type="ORF">LIY65_11810</name>
</gene>
<dbReference type="GO" id="GO:0015074">
    <property type="term" value="P:DNA integration"/>
    <property type="evidence" value="ECO:0007669"/>
    <property type="project" value="UniProtKB-KW"/>
</dbReference>
<feature type="coiled-coil region" evidence="6">
    <location>
        <begin position="377"/>
        <end position="439"/>
    </location>
</feature>
<dbReference type="GO" id="GO:0003677">
    <property type="term" value="F:DNA binding"/>
    <property type="evidence" value="ECO:0007669"/>
    <property type="project" value="UniProtKB-KW"/>
</dbReference>
<dbReference type="GO" id="GO:0000150">
    <property type="term" value="F:DNA strand exchange activity"/>
    <property type="evidence" value="ECO:0007669"/>
    <property type="project" value="InterPro"/>
</dbReference>
<feature type="domain" description="Resolvase/invertase-type recombinase catalytic" evidence="7">
    <location>
        <begin position="7"/>
        <end position="152"/>
    </location>
</feature>
<evidence type="ECO:0000313" key="9">
    <source>
        <dbReference type="EMBL" id="MCB6829375.1"/>
    </source>
</evidence>
<dbReference type="InterPro" id="IPR050639">
    <property type="entry name" value="SSR_resolvase"/>
</dbReference>
<dbReference type="Proteomes" id="UP001198190">
    <property type="component" value="Unassembled WGS sequence"/>
</dbReference>
<proteinExistence type="predicted"/>
<evidence type="ECO:0000256" key="2">
    <source>
        <dbReference type="ARBA" id="ARBA00023125"/>
    </source>
</evidence>
<evidence type="ECO:0000256" key="6">
    <source>
        <dbReference type="SAM" id="Coils"/>
    </source>
</evidence>
<dbReference type="InterPro" id="IPR011109">
    <property type="entry name" value="DNA_bind_recombinase_dom"/>
</dbReference>
<accession>A0AAW4UBS5</accession>
<dbReference type="InterPro" id="IPR036162">
    <property type="entry name" value="Resolvase-like_N_sf"/>
</dbReference>
<dbReference type="PROSITE" id="PS51736">
    <property type="entry name" value="RECOMBINASES_3"/>
    <property type="match status" value="1"/>
</dbReference>
<keyword evidence="2" id="KW-0238">DNA-binding</keyword>
<evidence type="ECO:0000256" key="5">
    <source>
        <dbReference type="PROSITE-ProRule" id="PRU10137"/>
    </source>
</evidence>
<dbReference type="CDD" id="cd00338">
    <property type="entry name" value="Ser_Recombinase"/>
    <property type="match status" value="1"/>
</dbReference>
<dbReference type="PANTHER" id="PTHR30461:SF23">
    <property type="entry name" value="DNA RECOMBINASE-RELATED"/>
    <property type="match status" value="1"/>
</dbReference>
<evidence type="ECO:0000256" key="1">
    <source>
        <dbReference type="ARBA" id="ARBA00022908"/>
    </source>
</evidence>
<comment type="caution">
    <text evidence="9">The sequence shown here is derived from an EMBL/GenBank/DDBJ whole genome shotgun (WGS) entry which is preliminary data.</text>
</comment>
<dbReference type="SMART" id="SM00857">
    <property type="entry name" value="Resolvase"/>
    <property type="match status" value="1"/>
</dbReference>